<keyword evidence="2" id="KW-1185">Reference proteome</keyword>
<dbReference type="EMBL" id="CP063845">
    <property type="protein sequence ID" value="UFP92587.1"/>
    <property type="molecule type" value="Genomic_DNA"/>
</dbReference>
<protein>
    <submittedName>
        <fullName evidence="1">Uncharacterized protein</fullName>
    </submittedName>
</protein>
<reference evidence="1 2" key="1">
    <citation type="journal article" date="2021" name="Genome Biol. Evol.">
        <title>Complete Genome Sequencing of a Novel Gloeobacter Species from a Waterfall Cave in Mexico.</title>
        <authorList>
            <person name="Saw J.H."/>
            <person name="Cardona T."/>
            <person name="Montejano G."/>
        </authorList>
    </citation>
    <scope>NUCLEOTIDE SEQUENCE [LARGE SCALE GENOMIC DNA]</scope>
    <source>
        <strain evidence="1">MG652769</strain>
    </source>
</reference>
<gene>
    <name evidence="1" type="ORF">ISF26_12095</name>
</gene>
<organism evidence="1 2">
    <name type="scientific">Gloeobacter morelensis MG652769</name>
    <dbReference type="NCBI Taxonomy" id="2781736"/>
    <lineage>
        <taxon>Bacteria</taxon>
        <taxon>Bacillati</taxon>
        <taxon>Cyanobacteriota</taxon>
        <taxon>Cyanophyceae</taxon>
        <taxon>Gloeobacterales</taxon>
        <taxon>Gloeobacteraceae</taxon>
        <taxon>Gloeobacter</taxon>
        <taxon>Gloeobacter morelensis</taxon>
    </lineage>
</organism>
<evidence type="ECO:0000313" key="2">
    <source>
        <dbReference type="Proteomes" id="UP001054846"/>
    </source>
</evidence>
<sequence length="66" mass="7273">MLDRWPAVAARLDERCLRNLVAYRPELRRIDQVLAMAMADAQPAGALLARGECVGDDGHQVRQDAG</sequence>
<accession>A0ABY3PG05</accession>
<name>A0ABY3PG05_9CYAN</name>
<proteinExistence type="predicted"/>
<evidence type="ECO:0000313" key="1">
    <source>
        <dbReference type="EMBL" id="UFP92587.1"/>
    </source>
</evidence>
<dbReference type="RefSeq" id="WP_230839578.1">
    <property type="nucleotide sequence ID" value="NZ_CP063845.1"/>
</dbReference>
<dbReference type="Proteomes" id="UP001054846">
    <property type="component" value="Chromosome"/>
</dbReference>